<evidence type="ECO:0000259" key="5">
    <source>
        <dbReference type="PROSITE" id="PS50600"/>
    </source>
</evidence>
<dbReference type="GO" id="GO:0008234">
    <property type="term" value="F:cysteine-type peptidase activity"/>
    <property type="evidence" value="ECO:0007669"/>
    <property type="project" value="UniProtKB-KW"/>
</dbReference>
<evidence type="ECO:0000256" key="2">
    <source>
        <dbReference type="ARBA" id="ARBA00022670"/>
    </source>
</evidence>
<dbReference type="Gene3D" id="3.40.395.10">
    <property type="entry name" value="Adenoviral Proteinase, Chain A"/>
    <property type="match status" value="1"/>
</dbReference>
<dbReference type="GO" id="GO:0080090">
    <property type="term" value="P:regulation of primary metabolic process"/>
    <property type="evidence" value="ECO:0007669"/>
    <property type="project" value="UniProtKB-ARBA"/>
</dbReference>
<dbReference type="SUPFAM" id="SSF54001">
    <property type="entry name" value="Cysteine proteinases"/>
    <property type="match status" value="1"/>
</dbReference>
<protein>
    <recommendedName>
        <fullName evidence="5">Ubiquitin-like protease family profile domain-containing protein</fullName>
    </recommendedName>
</protein>
<evidence type="ECO:0000256" key="1">
    <source>
        <dbReference type="ARBA" id="ARBA00005234"/>
    </source>
</evidence>
<name>A0ABD2WY12_9HYME</name>
<feature type="domain" description="Ubiquitin-like protease family profile" evidence="5">
    <location>
        <begin position="332"/>
        <end position="494"/>
    </location>
</feature>
<organism evidence="6 7">
    <name type="scientific">Trichogramma kaykai</name>
    <dbReference type="NCBI Taxonomy" id="54128"/>
    <lineage>
        <taxon>Eukaryota</taxon>
        <taxon>Metazoa</taxon>
        <taxon>Ecdysozoa</taxon>
        <taxon>Arthropoda</taxon>
        <taxon>Hexapoda</taxon>
        <taxon>Insecta</taxon>
        <taxon>Pterygota</taxon>
        <taxon>Neoptera</taxon>
        <taxon>Endopterygota</taxon>
        <taxon>Hymenoptera</taxon>
        <taxon>Apocrita</taxon>
        <taxon>Proctotrupomorpha</taxon>
        <taxon>Chalcidoidea</taxon>
        <taxon>Trichogrammatidae</taxon>
        <taxon>Trichogramma</taxon>
    </lineage>
</organism>
<dbReference type="InterPro" id="IPR038765">
    <property type="entry name" value="Papain-like_cys_pep_sf"/>
</dbReference>
<gene>
    <name evidence="6" type="ORF">TKK_008185</name>
</gene>
<sequence>MLFEFLKNLFWKADDNSKKRKAPTSVHYKCDVELKKQCRGILKNSYNQTELSYNAQHLSSCMCSNCANICIGIRKDSSSFDCSAEKSFKFSNRTFHDTTMYNTNRLLEKQQYSQMLNEYIYAREMGANKSCELKPEDSEMFKNSQINCESDKSSMTREYIKPTKVKGISPSKARYDLSALSNLTYKVHQVDIETNVSSDKKKTMTNLPNHNGVEIIKMNTFQDYLHNKDVARQDYLHQLAKHYNEKLNQHLEEVAELKKKTLMLSKYNKLSREISLEERLNRSIQLCETILDEDYFKEEPKYPELSDEMLKKVNSALADGFGDEVLVQSFGLQIRKRDIQTLSGLNWLNDEVINFYMNLLIERGKNTEFPSVYAMNTFFYPKLVAGGHASLKRWTRKVDLFSKDLIIIPIHLGIHWCMSIIDLKNKKISYYDSMGSSNQKCLHLLKQYLHDESLDKKKKTFDFNGWDLKCLKDIPQQMNGSDCGVFSCTFAEYVSANKEFNFSQDDMPYFRKKMIYEILTTKLL</sequence>
<evidence type="ECO:0000256" key="4">
    <source>
        <dbReference type="ARBA" id="ARBA00022807"/>
    </source>
</evidence>
<dbReference type="Proteomes" id="UP001627154">
    <property type="component" value="Unassembled WGS sequence"/>
</dbReference>
<evidence type="ECO:0000313" key="7">
    <source>
        <dbReference type="Proteomes" id="UP001627154"/>
    </source>
</evidence>
<dbReference type="PANTHER" id="PTHR12606:SF141">
    <property type="entry name" value="GH15225P-RELATED"/>
    <property type="match status" value="1"/>
</dbReference>
<keyword evidence="3" id="KW-0378">Hydrolase</keyword>
<keyword evidence="7" id="KW-1185">Reference proteome</keyword>
<accession>A0ABD2WY12</accession>
<dbReference type="PROSITE" id="PS50600">
    <property type="entry name" value="ULP_PROTEASE"/>
    <property type="match status" value="1"/>
</dbReference>
<dbReference type="FunFam" id="3.40.395.10:FF:000001">
    <property type="entry name" value="Sentrin-specific protease 1"/>
    <property type="match status" value="1"/>
</dbReference>
<dbReference type="GO" id="GO:0006508">
    <property type="term" value="P:proteolysis"/>
    <property type="evidence" value="ECO:0007669"/>
    <property type="project" value="UniProtKB-KW"/>
</dbReference>
<evidence type="ECO:0000256" key="3">
    <source>
        <dbReference type="ARBA" id="ARBA00022801"/>
    </source>
</evidence>
<dbReference type="Pfam" id="PF02902">
    <property type="entry name" value="Peptidase_C48"/>
    <property type="match status" value="1"/>
</dbReference>
<keyword evidence="4" id="KW-0788">Thiol protease</keyword>
<reference evidence="6 7" key="1">
    <citation type="journal article" date="2024" name="bioRxiv">
        <title>A reference genome for Trichogramma kaykai: A tiny desert-dwelling parasitoid wasp with competing sex-ratio distorters.</title>
        <authorList>
            <person name="Culotta J."/>
            <person name="Lindsey A.R."/>
        </authorList>
    </citation>
    <scope>NUCLEOTIDE SEQUENCE [LARGE SCALE GENOMIC DNA]</scope>
    <source>
        <strain evidence="6 7">KSX58</strain>
    </source>
</reference>
<dbReference type="InterPro" id="IPR003653">
    <property type="entry name" value="Peptidase_C48_C"/>
</dbReference>
<keyword evidence="2" id="KW-0645">Protease</keyword>
<comment type="caution">
    <text evidence="6">The sequence shown here is derived from an EMBL/GenBank/DDBJ whole genome shotgun (WGS) entry which is preliminary data.</text>
</comment>
<dbReference type="EMBL" id="JBJJXI010000060">
    <property type="protein sequence ID" value="KAL3397951.1"/>
    <property type="molecule type" value="Genomic_DNA"/>
</dbReference>
<dbReference type="AlphaFoldDB" id="A0ABD2WY12"/>
<comment type="similarity">
    <text evidence="1">Belongs to the peptidase C48 family.</text>
</comment>
<dbReference type="GO" id="GO:0060255">
    <property type="term" value="P:regulation of macromolecule metabolic process"/>
    <property type="evidence" value="ECO:0007669"/>
    <property type="project" value="UniProtKB-ARBA"/>
</dbReference>
<dbReference type="PANTHER" id="PTHR12606">
    <property type="entry name" value="SENTRIN/SUMO-SPECIFIC PROTEASE"/>
    <property type="match status" value="1"/>
</dbReference>
<proteinExistence type="inferred from homology"/>
<evidence type="ECO:0000313" key="6">
    <source>
        <dbReference type="EMBL" id="KAL3397951.1"/>
    </source>
</evidence>